<dbReference type="KEGG" id="mic:Mic7113_0309"/>
<evidence type="ECO:0000256" key="1">
    <source>
        <dbReference type="ARBA" id="ARBA00007957"/>
    </source>
</evidence>
<evidence type="ECO:0000313" key="8">
    <source>
        <dbReference type="EMBL" id="AFZ16239.1"/>
    </source>
</evidence>
<feature type="binding site" evidence="7">
    <location>
        <position position="133"/>
    </location>
    <ligand>
        <name>Zn(2+)</name>
        <dbReference type="ChEBI" id="CHEBI:29105"/>
    </ligand>
</feature>
<evidence type="ECO:0000256" key="6">
    <source>
        <dbReference type="ARBA" id="ARBA00023163"/>
    </source>
</evidence>
<dbReference type="GO" id="GO:1900376">
    <property type="term" value="P:regulation of secondary metabolite biosynthetic process"/>
    <property type="evidence" value="ECO:0007669"/>
    <property type="project" value="TreeGrafter"/>
</dbReference>
<dbReference type="GO" id="GO:0008270">
    <property type="term" value="F:zinc ion binding"/>
    <property type="evidence" value="ECO:0007669"/>
    <property type="project" value="TreeGrafter"/>
</dbReference>
<dbReference type="Proteomes" id="UP000010471">
    <property type="component" value="Chromosome"/>
</dbReference>
<name>K9W905_9CYAN</name>
<dbReference type="PANTHER" id="PTHR33202">
    <property type="entry name" value="ZINC UPTAKE REGULATION PROTEIN"/>
    <property type="match status" value="1"/>
</dbReference>
<dbReference type="STRING" id="1173027.Mic7113_0309"/>
<gene>
    <name evidence="8" type="ORF">Mic7113_0309</name>
</gene>
<dbReference type="EMBL" id="CP003630">
    <property type="protein sequence ID" value="AFZ16239.1"/>
    <property type="molecule type" value="Genomic_DNA"/>
</dbReference>
<accession>K9W905</accession>
<dbReference type="InterPro" id="IPR036388">
    <property type="entry name" value="WH-like_DNA-bd_sf"/>
</dbReference>
<proteinExistence type="inferred from homology"/>
<comment type="cofactor">
    <cofactor evidence="7">
        <name>Zn(2+)</name>
        <dbReference type="ChEBI" id="CHEBI:29105"/>
    </cofactor>
    <text evidence="7">Binds 1 zinc ion per subunit.</text>
</comment>
<evidence type="ECO:0000256" key="3">
    <source>
        <dbReference type="ARBA" id="ARBA00022833"/>
    </source>
</evidence>
<comment type="similarity">
    <text evidence="1">Belongs to the Fur family.</text>
</comment>
<dbReference type="AlphaFoldDB" id="K9W905"/>
<keyword evidence="7" id="KW-0479">Metal-binding</keyword>
<dbReference type="InterPro" id="IPR043135">
    <property type="entry name" value="Fur_C"/>
</dbReference>
<sequence>MSGRKGWSLVAKMKDKDYMDQQTHTLRASTMQHEAATVKPIRSLEDALNKCQILGMRLSRQRRFILELLWQAKEHLSAREIYDRLNQQGKAIGHTSVYQNLEALSSQGIIECIERSDGRLYGNVCDAHSHVNCLDTAQIIDVFVQLPADLLDQIEQQTGVRITEYKIDFYGYRTHTEEAAKSVN</sequence>
<dbReference type="Gene3D" id="3.30.1490.190">
    <property type="match status" value="1"/>
</dbReference>
<evidence type="ECO:0000256" key="2">
    <source>
        <dbReference type="ARBA" id="ARBA00022491"/>
    </source>
</evidence>
<keyword evidence="4" id="KW-0805">Transcription regulation</keyword>
<keyword evidence="9" id="KW-1185">Reference proteome</keyword>
<dbReference type="SUPFAM" id="SSF46785">
    <property type="entry name" value="Winged helix' DNA-binding domain"/>
    <property type="match status" value="1"/>
</dbReference>
<dbReference type="Gene3D" id="1.10.10.10">
    <property type="entry name" value="Winged helix-like DNA-binding domain superfamily/Winged helix DNA-binding domain"/>
    <property type="match status" value="1"/>
</dbReference>
<evidence type="ECO:0000313" key="9">
    <source>
        <dbReference type="Proteomes" id="UP000010471"/>
    </source>
</evidence>
<protein>
    <submittedName>
        <fullName evidence="8">Fe2+/Zn2+ uptake regulation protein</fullName>
    </submittedName>
</protein>
<dbReference type="GO" id="GO:0003700">
    <property type="term" value="F:DNA-binding transcription factor activity"/>
    <property type="evidence" value="ECO:0007669"/>
    <property type="project" value="InterPro"/>
</dbReference>
<dbReference type="HOGENOM" id="CLU_096072_4_1_3"/>
<keyword evidence="5" id="KW-0238">DNA-binding</keyword>
<dbReference type="GO" id="GO:0045892">
    <property type="term" value="P:negative regulation of DNA-templated transcription"/>
    <property type="evidence" value="ECO:0007669"/>
    <property type="project" value="TreeGrafter"/>
</dbReference>
<organism evidence="8 9">
    <name type="scientific">Allocoleopsis franciscana PCC 7113</name>
    <dbReference type="NCBI Taxonomy" id="1173027"/>
    <lineage>
        <taxon>Bacteria</taxon>
        <taxon>Bacillati</taxon>
        <taxon>Cyanobacteriota</taxon>
        <taxon>Cyanophyceae</taxon>
        <taxon>Coleofasciculales</taxon>
        <taxon>Coleofasciculaceae</taxon>
        <taxon>Allocoleopsis</taxon>
        <taxon>Allocoleopsis franciscana</taxon>
    </lineage>
</organism>
<dbReference type="CDD" id="cd07153">
    <property type="entry name" value="Fur_like"/>
    <property type="match status" value="1"/>
</dbReference>
<dbReference type="GO" id="GO:0000976">
    <property type="term" value="F:transcription cis-regulatory region binding"/>
    <property type="evidence" value="ECO:0007669"/>
    <property type="project" value="TreeGrafter"/>
</dbReference>
<dbReference type="PANTHER" id="PTHR33202:SF7">
    <property type="entry name" value="FERRIC UPTAKE REGULATION PROTEIN"/>
    <property type="match status" value="1"/>
</dbReference>
<dbReference type="InterPro" id="IPR036390">
    <property type="entry name" value="WH_DNA-bd_sf"/>
</dbReference>
<dbReference type="eggNOG" id="COG0735">
    <property type="taxonomic scope" value="Bacteria"/>
</dbReference>
<reference evidence="8 9" key="1">
    <citation type="submission" date="2012-06" db="EMBL/GenBank/DDBJ databases">
        <title>Finished chromosome of genome of Microcoleus sp. PCC 7113.</title>
        <authorList>
            <consortium name="US DOE Joint Genome Institute"/>
            <person name="Gugger M."/>
            <person name="Coursin T."/>
            <person name="Rippka R."/>
            <person name="Tandeau De Marsac N."/>
            <person name="Huntemann M."/>
            <person name="Wei C.-L."/>
            <person name="Han J."/>
            <person name="Detter J.C."/>
            <person name="Han C."/>
            <person name="Tapia R."/>
            <person name="Chen A."/>
            <person name="Kyrpides N."/>
            <person name="Mavromatis K."/>
            <person name="Markowitz V."/>
            <person name="Szeto E."/>
            <person name="Ivanova N."/>
            <person name="Pagani I."/>
            <person name="Pati A."/>
            <person name="Goodwin L."/>
            <person name="Nordberg H.P."/>
            <person name="Cantor M.N."/>
            <person name="Hua S.X."/>
            <person name="Woyke T."/>
            <person name="Kerfeld C.A."/>
        </authorList>
    </citation>
    <scope>NUCLEOTIDE SEQUENCE [LARGE SCALE GENOMIC DNA]</scope>
    <source>
        <strain evidence="8 9">PCC 7113</strain>
    </source>
</reference>
<keyword evidence="2" id="KW-0678">Repressor</keyword>
<dbReference type="PATRIC" id="fig|1173027.3.peg.338"/>
<dbReference type="InterPro" id="IPR002481">
    <property type="entry name" value="FUR"/>
</dbReference>
<evidence type="ECO:0000256" key="4">
    <source>
        <dbReference type="ARBA" id="ARBA00023015"/>
    </source>
</evidence>
<evidence type="ECO:0000256" key="7">
    <source>
        <dbReference type="PIRSR" id="PIRSR602481-1"/>
    </source>
</evidence>
<dbReference type="Pfam" id="PF01475">
    <property type="entry name" value="FUR"/>
    <property type="match status" value="1"/>
</dbReference>
<evidence type="ECO:0000256" key="5">
    <source>
        <dbReference type="ARBA" id="ARBA00023125"/>
    </source>
</evidence>
<keyword evidence="3 7" id="KW-0862">Zinc</keyword>
<keyword evidence="6" id="KW-0804">Transcription</keyword>